<keyword evidence="5" id="KW-0175">Coiled coil</keyword>
<feature type="domain" description="C3H1-type" evidence="8">
    <location>
        <begin position="351"/>
        <end position="379"/>
    </location>
</feature>
<dbReference type="Gramene" id="Mp5g00230.1">
    <property type="protein sequence ID" value="Mp5g00230.1.cds"/>
    <property type="gene ID" value="Mp5g00230"/>
</dbReference>
<evidence type="ECO:0008006" key="11">
    <source>
        <dbReference type="Google" id="ProtNLM"/>
    </source>
</evidence>
<protein>
    <recommendedName>
        <fullName evidence="11">C3H1-type domain-containing protein</fullName>
    </recommendedName>
</protein>
<dbReference type="SMART" id="SM00360">
    <property type="entry name" value="RRM"/>
    <property type="match status" value="1"/>
</dbReference>
<feature type="coiled-coil region" evidence="5">
    <location>
        <begin position="798"/>
        <end position="825"/>
    </location>
</feature>
<feature type="compositionally biased region" description="Gly residues" evidence="6">
    <location>
        <begin position="636"/>
        <end position="645"/>
    </location>
</feature>
<dbReference type="AlphaFoldDB" id="A0A2R6WLA8"/>
<feature type="region of interest" description="Disordered" evidence="6">
    <location>
        <begin position="409"/>
        <end position="647"/>
    </location>
</feature>
<feature type="region of interest" description="Disordered" evidence="6">
    <location>
        <begin position="76"/>
        <end position="302"/>
    </location>
</feature>
<dbReference type="Pfam" id="PF00076">
    <property type="entry name" value="RRM_1"/>
    <property type="match status" value="1"/>
</dbReference>
<evidence type="ECO:0000256" key="5">
    <source>
        <dbReference type="SAM" id="Coils"/>
    </source>
</evidence>
<evidence type="ECO:0000256" key="6">
    <source>
        <dbReference type="SAM" id="MobiDB-lite"/>
    </source>
</evidence>
<feature type="compositionally biased region" description="Low complexity" evidence="6">
    <location>
        <begin position="871"/>
        <end position="904"/>
    </location>
</feature>
<reference evidence="10" key="1">
    <citation type="journal article" date="2017" name="Cell">
        <title>Insights into land plant evolution garnered from the Marchantia polymorpha genome.</title>
        <authorList>
            <person name="Bowman J.L."/>
            <person name="Kohchi T."/>
            <person name="Yamato K.T."/>
            <person name="Jenkins J."/>
            <person name="Shu S."/>
            <person name="Ishizaki K."/>
            <person name="Yamaoka S."/>
            <person name="Nishihama R."/>
            <person name="Nakamura Y."/>
            <person name="Berger F."/>
            <person name="Adam C."/>
            <person name="Aki S.S."/>
            <person name="Althoff F."/>
            <person name="Araki T."/>
            <person name="Arteaga-Vazquez M.A."/>
            <person name="Balasubrmanian S."/>
            <person name="Barry K."/>
            <person name="Bauer D."/>
            <person name="Boehm C.R."/>
            <person name="Briginshaw L."/>
            <person name="Caballero-Perez J."/>
            <person name="Catarino B."/>
            <person name="Chen F."/>
            <person name="Chiyoda S."/>
            <person name="Chovatia M."/>
            <person name="Davies K.M."/>
            <person name="Delmans M."/>
            <person name="Demura T."/>
            <person name="Dierschke T."/>
            <person name="Dolan L."/>
            <person name="Dorantes-Acosta A.E."/>
            <person name="Eklund D.M."/>
            <person name="Florent S.N."/>
            <person name="Flores-Sandoval E."/>
            <person name="Fujiyama A."/>
            <person name="Fukuzawa H."/>
            <person name="Galik B."/>
            <person name="Grimanelli D."/>
            <person name="Grimwood J."/>
            <person name="Grossniklaus U."/>
            <person name="Hamada T."/>
            <person name="Haseloff J."/>
            <person name="Hetherington A.J."/>
            <person name="Higo A."/>
            <person name="Hirakawa Y."/>
            <person name="Hundley H.N."/>
            <person name="Ikeda Y."/>
            <person name="Inoue K."/>
            <person name="Inoue S.I."/>
            <person name="Ishida S."/>
            <person name="Jia Q."/>
            <person name="Kakita M."/>
            <person name="Kanazawa T."/>
            <person name="Kawai Y."/>
            <person name="Kawashima T."/>
            <person name="Kennedy M."/>
            <person name="Kinose K."/>
            <person name="Kinoshita T."/>
            <person name="Kohara Y."/>
            <person name="Koide E."/>
            <person name="Komatsu K."/>
            <person name="Kopischke S."/>
            <person name="Kubo M."/>
            <person name="Kyozuka J."/>
            <person name="Lagercrantz U."/>
            <person name="Lin S.S."/>
            <person name="Lindquist E."/>
            <person name="Lipzen A.M."/>
            <person name="Lu C.W."/>
            <person name="De Luna E."/>
            <person name="Martienssen R.A."/>
            <person name="Minamino N."/>
            <person name="Mizutani M."/>
            <person name="Mizutani M."/>
            <person name="Mochizuki N."/>
            <person name="Monte I."/>
            <person name="Mosher R."/>
            <person name="Nagasaki H."/>
            <person name="Nakagami H."/>
            <person name="Naramoto S."/>
            <person name="Nishitani K."/>
            <person name="Ohtani M."/>
            <person name="Okamoto T."/>
            <person name="Okumura M."/>
            <person name="Phillips J."/>
            <person name="Pollak B."/>
            <person name="Reinders A."/>
            <person name="Rovekamp M."/>
            <person name="Sano R."/>
            <person name="Sawa S."/>
            <person name="Schmid M.W."/>
            <person name="Shirakawa M."/>
            <person name="Solano R."/>
            <person name="Spunde A."/>
            <person name="Suetsugu N."/>
            <person name="Sugano S."/>
            <person name="Sugiyama A."/>
            <person name="Sun R."/>
            <person name="Suzuki Y."/>
            <person name="Takenaka M."/>
            <person name="Takezawa D."/>
            <person name="Tomogane H."/>
            <person name="Tsuzuki M."/>
            <person name="Ueda T."/>
            <person name="Umeda M."/>
            <person name="Ward J.M."/>
            <person name="Watanabe Y."/>
            <person name="Yazaki K."/>
            <person name="Yokoyama R."/>
            <person name="Yoshitake Y."/>
            <person name="Yotsui I."/>
            <person name="Zachgo S."/>
            <person name="Schmutz J."/>
        </authorList>
    </citation>
    <scope>NUCLEOTIDE SEQUENCE [LARGE SCALE GENOMIC DNA]</scope>
    <source>
        <strain evidence="10">Tak-1</strain>
    </source>
</reference>
<dbReference type="SUPFAM" id="SSF54928">
    <property type="entry name" value="RNA-binding domain, RBD"/>
    <property type="match status" value="1"/>
</dbReference>
<dbReference type="EMBL" id="KZ772750">
    <property type="protein sequence ID" value="PTQ34612.1"/>
    <property type="molecule type" value="Genomic_DNA"/>
</dbReference>
<evidence type="ECO:0000259" key="8">
    <source>
        <dbReference type="PROSITE" id="PS50103"/>
    </source>
</evidence>
<dbReference type="OrthoDB" id="443401at2759"/>
<dbReference type="PROSITE" id="PS50103">
    <property type="entry name" value="ZF_C3H1"/>
    <property type="match status" value="1"/>
</dbReference>
<organism evidence="9 10">
    <name type="scientific">Marchantia polymorpha</name>
    <name type="common">Common liverwort</name>
    <name type="synonym">Marchantia aquatica</name>
    <dbReference type="NCBI Taxonomy" id="3197"/>
    <lineage>
        <taxon>Eukaryota</taxon>
        <taxon>Viridiplantae</taxon>
        <taxon>Streptophyta</taxon>
        <taxon>Embryophyta</taxon>
        <taxon>Marchantiophyta</taxon>
        <taxon>Marchantiopsida</taxon>
        <taxon>Marchantiidae</taxon>
        <taxon>Marchantiales</taxon>
        <taxon>Marchantiaceae</taxon>
        <taxon>Marchantia</taxon>
    </lineage>
</organism>
<comment type="function">
    <text evidence="2">May be involved in the turnover of nuclear polyadenylated (pA+) RNA.</text>
</comment>
<keyword evidence="4" id="KW-0479">Metal-binding</keyword>
<keyword evidence="1 3" id="KW-0694">RNA-binding</keyword>
<dbReference type="GO" id="GO:0008270">
    <property type="term" value="F:zinc ion binding"/>
    <property type="evidence" value="ECO:0007669"/>
    <property type="project" value="UniProtKB-KW"/>
</dbReference>
<sequence length="1162" mass="124649">MKIDDGTLNRYLIKNLQSLTEADPSLLANYVAALLRNNKPKKELQKLCIDQLYDFLGDGTKSFVAKLFHALEDGTVPSSTEEMEPSKPMESGPVVTSTDVVELRTSSPQLERLPSTAVRAFSDEGEDESSDDEDDDRNHKHRRRVTRSRSFDRDGEEEDRGMYRKRGRSTDNGQVLRDNERLANDRRGPGHAMHSERDNNKFDRRLGREHASGRFSSEGGQRGNLRTGPQFRGEGPGPRYDGPNGMMRGGMGRGRGLGSSWPPIDQRFPPPPFSDGSEFAPPLLPPGPPTSGFFPGRGIPGRGVPHTPWPGYGPHPGMGNGPLEHPHQLTGGMQGARGPPPMSAGIGLNMSMGRPRCLDFEERGYCLRGDLCPMEHGANRIVVEDVQSLSKFNLPVSIPSGRGMGIGPVSGPSAGPMLPPGLGMVNRGNRGSRETSSPGMGEDPNMLNGAPPSSVGAEPDLYDPDQPLWNKERPDASAGLRKLSSYQKGSQDPDWDGDLLEKRENQEGSETLDVVRVGRGGSSNGAQGAESGPSVWDRIGPVDRVGNRLDGGPRPVGSPLEGIPSGKPPRKDGGEEMPARGRGVWPVKWNREVEADDESGPRATIANSTPGRGRGVGRSETGLGQRSGEGTSYGSRGTGGRGTSGFGSERAQRTLYVSFIPVLSNRTELLTAHFQKFGHVLDIRIPAHSDRAFVQFSRREDAEAALTAPDAVMGNRFIRLSWANRDSIPDPGDNTTSPAGKVHGKSGHLTTPQTVKAPEKATLNGTANVPAELALSEGGGKAIAANGSSSLPAISGAALKKQEELEKMREVIRRKQESLAQKRVDFRRKLEAKLAKQVPGQGDGSDSEQSAKRQKLDDADENSSGSLKQGVSTTTVSQPSPSQSAPQVPVEHLSSGGLSKSNSGEVLKQSSVTVGVSQPTQPSQRAGRPQNARVNSTNLTYSQVSWGPARFKLDNRTTIFRVLQPFPSAVTDVAVLKEHFSMFGELSTVELEDAEGQKVEGISKLSEINSVRVSFATRRAAERAYATGRWLQGQNLQLVWVTSTNNSTGSGGTAGSSSLVTSRGPSGGPSYMEQEGANGNRYSDRESTKSGQETQDTANDGDVSGEETGYEVSREEKKSSASVPNLEWRRENALQVRASTKVVGRSSSGPAISTESGAETRH</sequence>
<dbReference type="InterPro" id="IPR000504">
    <property type="entry name" value="RRM_dom"/>
</dbReference>
<evidence type="ECO:0000256" key="3">
    <source>
        <dbReference type="PROSITE-ProRule" id="PRU00176"/>
    </source>
</evidence>
<accession>A0A2R6WLA8</accession>
<dbReference type="FunFam" id="3.30.70.330:FF:000719">
    <property type="entry name" value="Predicted protein"/>
    <property type="match status" value="1"/>
</dbReference>
<feature type="region of interest" description="Disordered" evidence="6">
    <location>
        <begin position="728"/>
        <end position="752"/>
    </location>
</feature>
<dbReference type="Proteomes" id="UP000244005">
    <property type="component" value="Unassembled WGS sequence"/>
</dbReference>
<dbReference type="PANTHER" id="PTHR14398:SF0">
    <property type="entry name" value="ZINC FINGER PROTEIN SWM"/>
    <property type="match status" value="1"/>
</dbReference>
<dbReference type="PROSITE" id="PS50102">
    <property type="entry name" value="RRM"/>
    <property type="match status" value="1"/>
</dbReference>
<gene>
    <name evidence="9" type="ORF">MARPO_0078s0024</name>
</gene>
<dbReference type="InterPro" id="IPR045137">
    <property type="entry name" value="RBM26/27"/>
</dbReference>
<feature type="region of interest" description="Disordered" evidence="6">
    <location>
        <begin position="833"/>
        <end position="936"/>
    </location>
</feature>
<dbReference type="Gene3D" id="3.30.70.330">
    <property type="match status" value="1"/>
</dbReference>
<evidence type="ECO:0000256" key="2">
    <source>
        <dbReference type="ARBA" id="ARBA00043866"/>
    </source>
</evidence>
<feature type="compositionally biased region" description="Polar residues" evidence="6">
    <location>
        <begin position="94"/>
        <end position="109"/>
    </location>
</feature>
<name>A0A2R6WLA8_MARPO</name>
<feature type="compositionally biased region" description="Polar residues" evidence="6">
    <location>
        <begin position="1089"/>
        <end position="1098"/>
    </location>
</feature>
<dbReference type="GO" id="GO:0005634">
    <property type="term" value="C:nucleus"/>
    <property type="evidence" value="ECO:0000318"/>
    <property type="project" value="GO_Central"/>
</dbReference>
<keyword evidence="4" id="KW-0863">Zinc-finger</keyword>
<feature type="compositionally biased region" description="Polar residues" evidence="6">
    <location>
        <begin position="908"/>
        <end position="924"/>
    </location>
</feature>
<dbReference type="OMA" id="ANAKCWQ"/>
<keyword evidence="4" id="KW-0862">Zinc</keyword>
<evidence type="ECO:0000256" key="4">
    <source>
        <dbReference type="PROSITE-ProRule" id="PRU00723"/>
    </source>
</evidence>
<dbReference type="InterPro" id="IPR012677">
    <property type="entry name" value="Nucleotide-bd_a/b_plait_sf"/>
</dbReference>
<feature type="compositionally biased region" description="Basic and acidic residues" evidence="6">
    <location>
        <begin position="569"/>
        <end position="579"/>
    </location>
</feature>
<feature type="domain" description="RRM" evidence="7">
    <location>
        <begin position="653"/>
        <end position="725"/>
    </location>
</feature>
<dbReference type="InterPro" id="IPR000571">
    <property type="entry name" value="Znf_CCCH"/>
</dbReference>
<dbReference type="InterPro" id="IPR002483">
    <property type="entry name" value="PWI_dom"/>
</dbReference>
<evidence type="ECO:0000313" key="10">
    <source>
        <dbReference type="Proteomes" id="UP000244005"/>
    </source>
</evidence>
<dbReference type="Pfam" id="PF01480">
    <property type="entry name" value="PWI"/>
    <property type="match status" value="1"/>
</dbReference>
<proteinExistence type="predicted"/>
<dbReference type="GO" id="GO:0003723">
    <property type="term" value="F:RNA binding"/>
    <property type="evidence" value="ECO:0000318"/>
    <property type="project" value="GO_Central"/>
</dbReference>
<evidence type="ECO:0000256" key="1">
    <source>
        <dbReference type="ARBA" id="ARBA00022884"/>
    </source>
</evidence>
<evidence type="ECO:0000259" key="7">
    <source>
        <dbReference type="PROSITE" id="PS50102"/>
    </source>
</evidence>
<dbReference type="CDD" id="cd12257">
    <property type="entry name" value="RRM1_RBM26_like"/>
    <property type="match status" value="1"/>
</dbReference>
<dbReference type="InterPro" id="IPR035979">
    <property type="entry name" value="RBD_domain_sf"/>
</dbReference>
<feature type="region of interest" description="Disordered" evidence="6">
    <location>
        <begin position="1046"/>
        <end position="1162"/>
    </location>
</feature>
<feature type="compositionally biased region" description="Gly residues" evidence="6">
    <location>
        <begin position="247"/>
        <end position="257"/>
    </location>
</feature>
<feature type="compositionally biased region" description="Acidic residues" evidence="6">
    <location>
        <begin position="123"/>
        <end position="135"/>
    </location>
</feature>
<feature type="compositionally biased region" description="Polar residues" evidence="6">
    <location>
        <begin position="1145"/>
        <end position="1162"/>
    </location>
</feature>
<evidence type="ECO:0000313" key="9">
    <source>
        <dbReference type="EMBL" id="PTQ34612.1"/>
    </source>
</evidence>
<feature type="compositionally biased region" description="Low complexity" evidence="6">
    <location>
        <begin position="626"/>
        <end position="635"/>
    </location>
</feature>
<dbReference type="PANTHER" id="PTHR14398">
    <property type="entry name" value="RNA RECOGNITION RRM/RNP DOMAIN"/>
    <property type="match status" value="1"/>
</dbReference>
<keyword evidence="10" id="KW-1185">Reference proteome</keyword>
<feature type="compositionally biased region" description="Basic and acidic residues" evidence="6">
    <location>
        <begin position="177"/>
        <end position="212"/>
    </location>
</feature>
<feature type="zinc finger region" description="C3H1-type" evidence="4">
    <location>
        <begin position="351"/>
        <end position="379"/>
    </location>
</feature>